<dbReference type="Gene3D" id="1.20.1560.10">
    <property type="entry name" value="ABC transporter type 1, transmembrane domain"/>
    <property type="match status" value="1"/>
</dbReference>
<dbReference type="InterPro" id="IPR019028">
    <property type="entry name" value="CBM_49"/>
</dbReference>
<dbReference type="Pfam" id="PF09478">
    <property type="entry name" value="CBM49"/>
    <property type="match status" value="1"/>
</dbReference>
<evidence type="ECO:0000256" key="5">
    <source>
        <dbReference type="ARBA" id="ARBA00022989"/>
    </source>
</evidence>
<dbReference type="GO" id="GO:0030246">
    <property type="term" value="F:carbohydrate binding"/>
    <property type="evidence" value="ECO:0007669"/>
    <property type="project" value="InterPro"/>
</dbReference>
<dbReference type="PROSITE" id="PS50893">
    <property type="entry name" value="ABC_TRANSPORTER_2"/>
    <property type="match status" value="1"/>
</dbReference>
<keyword evidence="8" id="KW-0732">Signal</keyword>
<evidence type="ECO:0000256" key="1">
    <source>
        <dbReference type="ARBA" id="ARBA00004141"/>
    </source>
</evidence>
<dbReference type="OrthoDB" id="6500128at2759"/>
<name>F4Q1W3_CACFS</name>
<evidence type="ECO:0000313" key="11">
    <source>
        <dbReference type="Proteomes" id="UP000007797"/>
    </source>
</evidence>
<dbReference type="SMART" id="SM01063">
    <property type="entry name" value="CBM49"/>
    <property type="match status" value="1"/>
</dbReference>
<dbReference type="GeneID" id="14870165"/>
<evidence type="ECO:0000256" key="6">
    <source>
        <dbReference type="ARBA" id="ARBA00023136"/>
    </source>
</evidence>
<dbReference type="Pfam" id="PF00005">
    <property type="entry name" value="ABC_tran"/>
    <property type="match status" value="1"/>
</dbReference>
<dbReference type="InterPro" id="IPR036640">
    <property type="entry name" value="ABC1_TM_sf"/>
</dbReference>
<dbReference type="InterPro" id="IPR003593">
    <property type="entry name" value="AAA+_ATPase"/>
</dbReference>
<evidence type="ECO:0000256" key="4">
    <source>
        <dbReference type="ARBA" id="ARBA00022840"/>
    </source>
</evidence>
<dbReference type="Proteomes" id="UP000007797">
    <property type="component" value="Unassembled WGS sequence"/>
</dbReference>
<dbReference type="STRING" id="1054147.F4Q1W3"/>
<dbReference type="SUPFAM" id="SSF52540">
    <property type="entry name" value="P-loop containing nucleoside triphosphate hydrolases"/>
    <property type="match status" value="1"/>
</dbReference>
<evidence type="ECO:0000256" key="2">
    <source>
        <dbReference type="ARBA" id="ARBA00022692"/>
    </source>
</evidence>
<keyword evidence="6" id="KW-0472">Membrane</keyword>
<dbReference type="OMA" id="WRSIHNR"/>
<keyword evidence="5" id="KW-1133">Transmembrane helix</keyword>
<feature type="compositionally biased region" description="Polar residues" evidence="7">
    <location>
        <begin position="748"/>
        <end position="767"/>
    </location>
</feature>
<dbReference type="AlphaFoldDB" id="F4Q1W3"/>
<dbReference type="RefSeq" id="XP_004356875.1">
    <property type="nucleotide sequence ID" value="XM_004356822.1"/>
</dbReference>
<dbReference type="KEGG" id="dfa:DFA_06649"/>
<accession>F4Q1W3</accession>
<dbReference type="Gene3D" id="3.40.50.300">
    <property type="entry name" value="P-loop containing nucleotide triphosphate hydrolases"/>
    <property type="match status" value="2"/>
</dbReference>
<feature type="region of interest" description="Disordered" evidence="7">
    <location>
        <begin position="654"/>
        <end position="689"/>
    </location>
</feature>
<dbReference type="InterPro" id="IPR003439">
    <property type="entry name" value="ABC_transporter-like_ATP-bd"/>
</dbReference>
<dbReference type="GO" id="GO:0016887">
    <property type="term" value="F:ATP hydrolysis activity"/>
    <property type="evidence" value="ECO:0007669"/>
    <property type="project" value="InterPro"/>
</dbReference>
<dbReference type="PANTHER" id="PTHR43394">
    <property type="entry name" value="ATP-DEPENDENT PERMEASE MDL1, MITOCHONDRIAL"/>
    <property type="match status" value="1"/>
</dbReference>
<evidence type="ECO:0000256" key="8">
    <source>
        <dbReference type="SAM" id="SignalP"/>
    </source>
</evidence>
<evidence type="ECO:0000259" key="9">
    <source>
        <dbReference type="PROSITE" id="PS50893"/>
    </source>
</evidence>
<dbReference type="GO" id="GO:0005524">
    <property type="term" value="F:ATP binding"/>
    <property type="evidence" value="ECO:0007669"/>
    <property type="project" value="UniProtKB-KW"/>
</dbReference>
<comment type="subcellular location">
    <subcellularLocation>
        <location evidence="1">Membrane</location>
        <topology evidence="1">Multi-pass membrane protein</topology>
    </subcellularLocation>
</comment>
<feature type="compositionally biased region" description="Low complexity" evidence="7">
    <location>
        <begin position="666"/>
        <end position="689"/>
    </location>
</feature>
<proteinExistence type="predicted"/>
<dbReference type="PANTHER" id="PTHR43394:SF1">
    <property type="entry name" value="ATP-BINDING CASSETTE SUB-FAMILY B MEMBER 10, MITOCHONDRIAL"/>
    <property type="match status" value="1"/>
</dbReference>
<gene>
    <name evidence="10" type="primary">abcH4</name>
    <name evidence="10" type="ORF">DFA_06649</name>
</gene>
<dbReference type="InterPro" id="IPR039421">
    <property type="entry name" value="Type_1_exporter"/>
</dbReference>
<feature type="domain" description="ABC transporter" evidence="9">
    <location>
        <begin position="518"/>
        <end position="932"/>
    </location>
</feature>
<reference evidence="11" key="1">
    <citation type="journal article" date="2011" name="Genome Res.">
        <title>Phylogeny-wide analysis of social amoeba genomes highlights ancient origins for complex intercellular communication.</title>
        <authorList>
            <person name="Heidel A.J."/>
            <person name="Lawal H.M."/>
            <person name="Felder M."/>
            <person name="Schilde C."/>
            <person name="Helps N.R."/>
            <person name="Tunggal B."/>
            <person name="Rivero F."/>
            <person name="John U."/>
            <person name="Schleicher M."/>
            <person name="Eichinger L."/>
            <person name="Platzer M."/>
            <person name="Noegel A.A."/>
            <person name="Schaap P."/>
            <person name="Gloeckner G."/>
        </authorList>
    </citation>
    <scope>NUCLEOTIDE SEQUENCE [LARGE SCALE GENOMIC DNA]</scope>
    <source>
        <strain evidence="11">SH3</strain>
    </source>
</reference>
<dbReference type="SMART" id="SM00382">
    <property type="entry name" value="AAA"/>
    <property type="match status" value="1"/>
</dbReference>
<keyword evidence="11" id="KW-1185">Reference proteome</keyword>
<keyword evidence="3" id="KW-0547">Nucleotide-binding</keyword>
<feature type="signal peptide" evidence="8">
    <location>
        <begin position="1"/>
        <end position="23"/>
    </location>
</feature>
<dbReference type="GO" id="GO:0015421">
    <property type="term" value="F:ABC-type oligopeptide transporter activity"/>
    <property type="evidence" value="ECO:0007669"/>
    <property type="project" value="TreeGrafter"/>
</dbReference>
<feature type="compositionally biased region" description="Low complexity" evidence="7">
    <location>
        <begin position="725"/>
        <end position="736"/>
    </location>
</feature>
<protein>
    <submittedName>
        <fullName evidence="10">Non-transporter ABC protein</fullName>
    </submittedName>
</protein>
<dbReference type="InterPro" id="IPR027417">
    <property type="entry name" value="P-loop_NTPase"/>
</dbReference>
<dbReference type="EMBL" id="GL883020">
    <property type="protein sequence ID" value="EGG17983.1"/>
    <property type="molecule type" value="Genomic_DNA"/>
</dbReference>
<evidence type="ECO:0000313" key="10">
    <source>
        <dbReference type="EMBL" id="EGG17983.1"/>
    </source>
</evidence>
<evidence type="ECO:0000256" key="7">
    <source>
        <dbReference type="SAM" id="MobiDB-lite"/>
    </source>
</evidence>
<keyword evidence="2" id="KW-0812">Transmembrane</keyword>
<evidence type="ECO:0000256" key="3">
    <source>
        <dbReference type="ARBA" id="ARBA00022741"/>
    </source>
</evidence>
<feature type="chain" id="PRO_5003319836" evidence="8">
    <location>
        <begin position="24"/>
        <end position="936"/>
    </location>
</feature>
<dbReference type="GO" id="GO:0016020">
    <property type="term" value="C:membrane"/>
    <property type="evidence" value="ECO:0007669"/>
    <property type="project" value="UniProtKB-SubCell"/>
</dbReference>
<keyword evidence="4" id="KW-0067">ATP-binding</keyword>
<organism evidence="10 11">
    <name type="scientific">Cavenderia fasciculata</name>
    <name type="common">Slime mold</name>
    <name type="synonym">Dictyostelium fasciculatum</name>
    <dbReference type="NCBI Taxonomy" id="261658"/>
    <lineage>
        <taxon>Eukaryota</taxon>
        <taxon>Amoebozoa</taxon>
        <taxon>Evosea</taxon>
        <taxon>Eumycetozoa</taxon>
        <taxon>Dictyostelia</taxon>
        <taxon>Acytosteliales</taxon>
        <taxon>Cavenderiaceae</taxon>
        <taxon>Cavenderia</taxon>
    </lineage>
</organism>
<sequence>MKLLFFTLTLCLLLTAGSSWVNAKTYCGGDGLCQDNQLCFFEAGQQHCADVSKHNYIVIDQIKEHSWIENGVDFSMYKVHVINTGSIPIRNVYIGADCTLEFRDLAGSLWSIGYEPSSATFSLPKWLEYIAPGSNHEFGYIVTGHTSPNLEIRGIQRKVTSSMGTHKRYAYSIVLQVPLATKQTAPFQDNRSSLCSHYSHRDVAVVHFKEKDSRVEITHRMSTNTTYSHSSMVKYVMLTVYYVILDNIHNHLIKLVSAENQLFIRRMVMEKLLYSEIGAFDFMRKKNNIGPLELEFKISSSISSTISFFTYTIPDLISSAYAFAVEGSDLLKRKNKIDPLIILHPILIAIYQKVSQRMRELLVEGNEIKYRDTYQIAMSRMIGNTFDGLSDIQINNLQETQLSIFDNLIEKEMGNTTSWSSLVSGMWRSINNRSVFEFAVEVFVAHKVMLRQGIDNQEYRTMLLEINRIIRLARRVFGSVSSIKNILKHQKKVKKLLDIPTFIEEDDKLKCVHKFNELKISNVKYAYENKFSILPSLPVLDLQGEMTILPGKKYALVGQNRAGKSTLNHILCKIYSPQEGTITFNGIPYEEISRRSIRRLISYVSQRPSIFPGTVRDNIRVGNPDATEDQIIEAAAAAGVFAFAEDADNQLFYDDGVDIDGPYQQSPSPNSPCATSTPPSASNPISSSTADFKKLTASRELLKSSKGIMKSNLSTGDLECLESAQQQQQQQQPPQQLKGNATGIPPRTYNNIMMTPTKNQSTGSGTSDENEESSKLVQRVWSVLNLASMNDDDESDDETNMTPPPIVPPAEDYRNHPILDQMVELGGKNVSGGFGQSIALARIFVRTEAKIVILDETMSQMDAFKKREIIFPKLFQFAEKHNITLIIVTHDLMSIQNAVDHIFVLDHGHLVGSGSHQQLVSSRVPVYMKLLGFQHQ</sequence>
<dbReference type="SUPFAM" id="SSF90123">
    <property type="entry name" value="ABC transporter transmembrane region"/>
    <property type="match status" value="1"/>
</dbReference>
<feature type="region of interest" description="Disordered" evidence="7">
    <location>
        <begin position="721"/>
        <end position="774"/>
    </location>
</feature>